<accession>A0A1F5WFY9</accession>
<gene>
    <name evidence="2" type="ORF">A3J56_01005</name>
</gene>
<dbReference type="PANTHER" id="PTHR46387:SF2">
    <property type="entry name" value="RIBONUCLEASE HI"/>
    <property type="match status" value="1"/>
</dbReference>
<dbReference type="PROSITE" id="PS50879">
    <property type="entry name" value="RNASE_H_1"/>
    <property type="match status" value="1"/>
</dbReference>
<sequence length="147" mass="16427">MEANQKIIIYTDGGSRGNPGEAAIGFVIADGKGNVIKKHGERLGVKTNNEAEYTAVVLALKKAKALFGKEKTKKMSVEARMDSELVARQLTGTYKIQEEHLFPLFIAIWNLRQDFAGISFTHIPREKNKEADRLVNEALDQQDQKLL</sequence>
<evidence type="ECO:0000259" key="1">
    <source>
        <dbReference type="PROSITE" id="PS50879"/>
    </source>
</evidence>
<dbReference type="GO" id="GO:0004523">
    <property type="term" value="F:RNA-DNA hybrid ribonuclease activity"/>
    <property type="evidence" value="ECO:0007669"/>
    <property type="project" value="InterPro"/>
</dbReference>
<evidence type="ECO:0000313" key="3">
    <source>
        <dbReference type="Proteomes" id="UP000178406"/>
    </source>
</evidence>
<evidence type="ECO:0000313" key="2">
    <source>
        <dbReference type="EMBL" id="OGF74500.1"/>
    </source>
</evidence>
<reference evidence="2 3" key="1">
    <citation type="journal article" date="2016" name="Nat. Commun.">
        <title>Thousands of microbial genomes shed light on interconnected biogeochemical processes in an aquifer system.</title>
        <authorList>
            <person name="Anantharaman K."/>
            <person name="Brown C.T."/>
            <person name="Hug L.A."/>
            <person name="Sharon I."/>
            <person name="Castelle C.J."/>
            <person name="Probst A.J."/>
            <person name="Thomas B.C."/>
            <person name="Singh A."/>
            <person name="Wilkins M.J."/>
            <person name="Karaoz U."/>
            <person name="Brodie E.L."/>
            <person name="Williams K.H."/>
            <person name="Hubbard S.S."/>
            <person name="Banfield J.F."/>
        </authorList>
    </citation>
    <scope>NUCLEOTIDE SEQUENCE [LARGE SCALE GENOMIC DNA]</scope>
</reference>
<dbReference type="AlphaFoldDB" id="A0A1F5WFY9"/>
<protein>
    <recommendedName>
        <fullName evidence="1">RNase H type-1 domain-containing protein</fullName>
    </recommendedName>
</protein>
<name>A0A1F5WFY9_9BACT</name>
<feature type="domain" description="RNase H type-1" evidence="1">
    <location>
        <begin position="3"/>
        <end position="140"/>
    </location>
</feature>
<comment type="caution">
    <text evidence="2">The sequence shown here is derived from an EMBL/GenBank/DDBJ whole genome shotgun (WGS) entry which is preliminary data.</text>
</comment>
<dbReference type="InterPro" id="IPR012337">
    <property type="entry name" value="RNaseH-like_sf"/>
</dbReference>
<dbReference type="InterPro" id="IPR002156">
    <property type="entry name" value="RNaseH_domain"/>
</dbReference>
<dbReference type="Gene3D" id="3.30.420.10">
    <property type="entry name" value="Ribonuclease H-like superfamily/Ribonuclease H"/>
    <property type="match status" value="1"/>
</dbReference>
<dbReference type="SUPFAM" id="SSF53098">
    <property type="entry name" value="Ribonuclease H-like"/>
    <property type="match status" value="1"/>
</dbReference>
<proteinExistence type="predicted"/>
<dbReference type="CDD" id="cd09279">
    <property type="entry name" value="RNase_HI_like"/>
    <property type="match status" value="1"/>
</dbReference>
<dbReference type="EMBL" id="MFHQ01000017">
    <property type="protein sequence ID" value="OGF74500.1"/>
    <property type="molecule type" value="Genomic_DNA"/>
</dbReference>
<dbReference type="GO" id="GO:0003676">
    <property type="term" value="F:nucleic acid binding"/>
    <property type="evidence" value="ECO:0007669"/>
    <property type="project" value="InterPro"/>
</dbReference>
<dbReference type="PANTHER" id="PTHR46387">
    <property type="entry name" value="POLYNUCLEOTIDYL TRANSFERASE, RIBONUCLEASE H-LIKE SUPERFAMILY PROTEIN"/>
    <property type="match status" value="1"/>
</dbReference>
<dbReference type="Pfam" id="PF13456">
    <property type="entry name" value="RVT_3"/>
    <property type="match status" value="1"/>
</dbReference>
<organism evidence="2 3">
    <name type="scientific">Candidatus Giovannonibacteria bacterium RIFCSPHIGHO2_02_FULL_46_20</name>
    <dbReference type="NCBI Taxonomy" id="1798338"/>
    <lineage>
        <taxon>Bacteria</taxon>
        <taxon>Candidatus Giovannoniibacteriota</taxon>
    </lineage>
</organism>
<dbReference type="InterPro" id="IPR036397">
    <property type="entry name" value="RNaseH_sf"/>
</dbReference>
<dbReference type="STRING" id="1798338.A3J56_01005"/>
<dbReference type="Proteomes" id="UP000178406">
    <property type="component" value="Unassembled WGS sequence"/>
</dbReference>